<dbReference type="AlphaFoldDB" id="A0A1K1PSK4"/>
<dbReference type="Proteomes" id="UP000182740">
    <property type="component" value="Unassembled WGS sequence"/>
</dbReference>
<evidence type="ECO:0000313" key="3">
    <source>
        <dbReference type="Proteomes" id="UP000182740"/>
    </source>
</evidence>
<dbReference type="Pfam" id="PF12728">
    <property type="entry name" value="HTH_17"/>
    <property type="match status" value="1"/>
</dbReference>
<gene>
    <name evidence="2" type="ORF">SAMN04489730_0950</name>
</gene>
<dbReference type="EMBL" id="FPJG01000006">
    <property type="protein sequence ID" value="SFW50451.1"/>
    <property type="molecule type" value="Genomic_DNA"/>
</dbReference>
<proteinExistence type="predicted"/>
<accession>A0A1K1PSK4</accession>
<sequence length="94" mass="10298">MEHSLSGATQDPAFYNVAEAATLLRLDQSTMYRHLRKGQFPGVKIGARYVVPRAVVDKLINDVLTVGRCIDVAEWTTRWLAEQRIAGQVAGGAA</sequence>
<dbReference type="InterPro" id="IPR010093">
    <property type="entry name" value="SinI_DNA-bd"/>
</dbReference>
<dbReference type="GO" id="GO:0003677">
    <property type="term" value="F:DNA binding"/>
    <property type="evidence" value="ECO:0007669"/>
    <property type="project" value="InterPro"/>
</dbReference>
<feature type="domain" description="Helix-turn-helix" evidence="1">
    <location>
        <begin position="14"/>
        <end position="61"/>
    </location>
</feature>
<dbReference type="InterPro" id="IPR041657">
    <property type="entry name" value="HTH_17"/>
</dbReference>
<evidence type="ECO:0000313" key="2">
    <source>
        <dbReference type="EMBL" id="SFW50451.1"/>
    </source>
</evidence>
<evidence type="ECO:0000259" key="1">
    <source>
        <dbReference type="Pfam" id="PF12728"/>
    </source>
</evidence>
<reference evidence="3" key="1">
    <citation type="submission" date="2016-11" db="EMBL/GenBank/DDBJ databases">
        <authorList>
            <person name="Varghese N."/>
            <person name="Submissions S."/>
        </authorList>
    </citation>
    <scope>NUCLEOTIDE SEQUENCE [LARGE SCALE GENOMIC DNA]</scope>
    <source>
        <strain evidence="3">DSM 44671</strain>
    </source>
</reference>
<dbReference type="NCBIfam" id="TIGR01764">
    <property type="entry name" value="excise"/>
    <property type="match status" value="1"/>
</dbReference>
<keyword evidence="3" id="KW-1185">Reference proteome</keyword>
<name>A0A1K1PSK4_9PSEU</name>
<protein>
    <submittedName>
        <fullName evidence="2">DNA binding domain-containing protein, excisionase family</fullName>
    </submittedName>
</protein>
<organism evidence="2 3">
    <name type="scientific">Amycolatopsis australiensis</name>
    <dbReference type="NCBI Taxonomy" id="546364"/>
    <lineage>
        <taxon>Bacteria</taxon>
        <taxon>Bacillati</taxon>
        <taxon>Actinomycetota</taxon>
        <taxon>Actinomycetes</taxon>
        <taxon>Pseudonocardiales</taxon>
        <taxon>Pseudonocardiaceae</taxon>
        <taxon>Amycolatopsis</taxon>
    </lineage>
</organism>
<dbReference type="STRING" id="546364.SAMN04489730_0950"/>